<evidence type="ECO:0000256" key="4">
    <source>
        <dbReference type="ARBA" id="ARBA00022692"/>
    </source>
</evidence>
<reference evidence="10" key="1">
    <citation type="journal article" date="2023" name="Mol. Biol. Evol.">
        <title>Third-Generation Sequencing Reveals the Adaptive Role of the Epigenome in Three Deep-Sea Polychaetes.</title>
        <authorList>
            <person name="Perez M."/>
            <person name="Aroh O."/>
            <person name="Sun Y."/>
            <person name="Lan Y."/>
            <person name="Juniper S.K."/>
            <person name="Young C.R."/>
            <person name="Angers B."/>
            <person name="Qian P.Y."/>
        </authorList>
    </citation>
    <scope>NUCLEOTIDE SEQUENCE</scope>
    <source>
        <strain evidence="10">P08H-3</strain>
    </source>
</reference>
<feature type="transmembrane region" description="Helical" evidence="8">
    <location>
        <begin position="206"/>
        <end position="226"/>
    </location>
</feature>
<sequence length="532" mass="59455">MGRVRRYRSFGDTEPQERNNVDPGIEAASFTKGAATYTVDEAIEKIGFGWFQVKLSFVAGLAWMADSMELMVLSILGPELLCQWQISTTEEAFLTTIVFMGFGIGSPILGYMADYFGRKTALIMAASWAAFFGMLSSLAPFYSWLLILRGLTGLGLAGVPQSVTYYSEFLPSKYRGKCIILLEFFWALGAFLEVALAMLLVNRFSWRPWVLVTSLPLLIFIPACLLSPESPRYLAACGRTKEAQKILIHIAKCNGSSLPSGTLIIEPETPRGRIKDLFTPEYRRSTFLIWIIWFVATLSYYGIVMLSTELIKTGPLCITVRGLPSASDHEESCKVGCHGLTQANYVELLWTSSAELPGLLLTAIYVDYIGRRTALVINFLVFSLTTFLMLICVSNRVMILELFITRALIASGLQIGFVYTPELYPTVIRAIGIGIANIFARIGAIITPFLAQLVSSNIPVNNTIPAWYRNRMTEYRYYLIRTSDTRPIRDRLGQTLSTVSIPPWFGSREKSGRVETVKMDMHPDEDMSLAFV</sequence>
<protein>
    <recommendedName>
        <fullName evidence="9">Major facilitator superfamily (MFS) profile domain-containing protein</fullName>
    </recommendedName>
</protein>
<keyword evidence="3" id="KW-0813">Transport</keyword>
<dbReference type="PANTHER" id="PTHR23511:SF5">
    <property type="entry name" value="MAJOR FACILITATOR-TYPE TRANSPORTER HXNZ-RELATED"/>
    <property type="match status" value="1"/>
</dbReference>
<evidence type="ECO:0000256" key="1">
    <source>
        <dbReference type="ARBA" id="ARBA00004141"/>
    </source>
</evidence>
<feature type="transmembrane region" description="Helical" evidence="8">
    <location>
        <begin position="431"/>
        <end position="451"/>
    </location>
</feature>
<dbReference type="PANTHER" id="PTHR23511">
    <property type="entry name" value="SYNAPTIC VESICLE GLYCOPROTEIN 2"/>
    <property type="match status" value="1"/>
</dbReference>
<feature type="transmembrane region" description="Helical" evidence="8">
    <location>
        <begin position="55"/>
        <end position="77"/>
    </location>
</feature>
<dbReference type="AlphaFoldDB" id="A0AAD9J6F1"/>
<dbReference type="PROSITE" id="PS50850">
    <property type="entry name" value="MFS"/>
    <property type="match status" value="1"/>
</dbReference>
<feature type="transmembrane region" description="Helical" evidence="8">
    <location>
        <begin position="397"/>
        <end position="419"/>
    </location>
</feature>
<feature type="transmembrane region" description="Helical" evidence="8">
    <location>
        <begin position="287"/>
        <end position="306"/>
    </location>
</feature>
<feature type="transmembrane region" description="Helical" evidence="8">
    <location>
        <begin position="373"/>
        <end position="391"/>
    </location>
</feature>
<comment type="subcellular location">
    <subcellularLocation>
        <location evidence="1">Membrane</location>
        <topology evidence="1">Multi-pass membrane protein</topology>
    </subcellularLocation>
</comment>
<proteinExistence type="inferred from homology"/>
<dbReference type="Pfam" id="PF00083">
    <property type="entry name" value="Sugar_tr"/>
    <property type="match status" value="1"/>
</dbReference>
<evidence type="ECO:0000313" key="11">
    <source>
        <dbReference type="Proteomes" id="UP001208570"/>
    </source>
</evidence>
<keyword evidence="6 8" id="KW-0472">Membrane</keyword>
<keyword evidence="4 8" id="KW-0812">Transmembrane</keyword>
<evidence type="ECO:0000256" key="8">
    <source>
        <dbReference type="SAM" id="Phobius"/>
    </source>
</evidence>
<dbReference type="GO" id="GO:0022857">
    <property type="term" value="F:transmembrane transporter activity"/>
    <property type="evidence" value="ECO:0007669"/>
    <property type="project" value="InterPro"/>
</dbReference>
<evidence type="ECO:0000256" key="6">
    <source>
        <dbReference type="ARBA" id="ARBA00023136"/>
    </source>
</evidence>
<dbReference type="SUPFAM" id="SSF103473">
    <property type="entry name" value="MFS general substrate transporter"/>
    <property type="match status" value="1"/>
</dbReference>
<keyword evidence="11" id="KW-1185">Reference proteome</keyword>
<feature type="transmembrane region" description="Helical" evidence="8">
    <location>
        <begin position="92"/>
        <end position="113"/>
    </location>
</feature>
<dbReference type="InterPro" id="IPR020846">
    <property type="entry name" value="MFS_dom"/>
</dbReference>
<keyword evidence="5 8" id="KW-1133">Transmembrane helix</keyword>
<evidence type="ECO:0000256" key="3">
    <source>
        <dbReference type="ARBA" id="ARBA00022448"/>
    </source>
</evidence>
<dbReference type="InterPro" id="IPR005829">
    <property type="entry name" value="Sugar_transporter_CS"/>
</dbReference>
<feature type="compositionally biased region" description="Basic and acidic residues" evidence="7">
    <location>
        <begin position="9"/>
        <end position="20"/>
    </location>
</feature>
<evidence type="ECO:0000256" key="2">
    <source>
        <dbReference type="ARBA" id="ARBA00008335"/>
    </source>
</evidence>
<comment type="caution">
    <text evidence="10">The sequence shown here is derived from an EMBL/GenBank/DDBJ whole genome shotgun (WGS) entry which is preliminary data.</text>
</comment>
<feature type="domain" description="Major facilitator superfamily (MFS) profile" evidence="9">
    <location>
        <begin position="55"/>
        <end position="532"/>
    </location>
</feature>
<dbReference type="PROSITE" id="PS00216">
    <property type="entry name" value="SUGAR_TRANSPORT_1"/>
    <property type="match status" value="1"/>
</dbReference>
<organism evidence="10 11">
    <name type="scientific">Paralvinella palmiformis</name>
    <dbReference type="NCBI Taxonomy" id="53620"/>
    <lineage>
        <taxon>Eukaryota</taxon>
        <taxon>Metazoa</taxon>
        <taxon>Spiralia</taxon>
        <taxon>Lophotrochozoa</taxon>
        <taxon>Annelida</taxon>
        <taxon>Polychaeta</taxon>
        <taxon>Sedentaria</taxon>
        <taxon>Canalipalpata</taxon>
        <taxon>Terebellida</taxon>
        <taxon>Terebelliformia</taxon>
        <taxon>Alvinellidae</taxon>
        <taxon>Paralvinella</taxon>
    </lineage>
</organism>
<feature type="region of interest" description="Disordered" evidence="7">
    <location>
        <begin position="1"/>
        <end position="23"/>
    </location>
</feature>
<dbReference type="GO" id="GO:0016020">
    <property type="term" value="C:membrane"/>
    <property type="evidence" value="ECO:0007669"/>
    <property type="project" value="UniProtKB-SubCell"/>
</dbReference>
<feature type="transmembrane region" description="Helical" evidence="8">
    <location>
        <begin position="178"/>
        <end position="200"/>
    </location>
</feature>
<feature type="transmembrane region" description="Helical" evidence="8">
    <location>
        <begin position="120"/>
        <end position="138"/>
    </location>
</feature>
<dbReference type="InterPro" id="IPR005828">
    <property type="entry name" value="MFS_sugar_transport-like"/>
</dbReference>
<gene>
    <name evidence="10" type="ORF">LSH36_558g00031</name>
</gene>
<dbReference type="InterPro" id="IPR036259">
    <property type="entry name" value="MFS_trans_sf"/>
</dbReference>
<dbReference type="Proteomes" id="UP001208570">
    <property type="component" value="Unassembled WGS sequence"/>
</dbReference>
<accession>A0AAD9J6F1</accession>
<name>A0AAD9J6F1_9ANNE</name>
<dbReference type="Gene3D" id="1.20.1250.20">
    <property type="entry name" value="MFS general substrate transporter like domains"/>
    <property type="match status" value="1"/>
</dbReference>
<evidence type="ECO:0000256" key="7">
    <source>
        <dbReference type="SAM" id="MobiDB-lite"/>
    </source>
</evidence>
<evidence type="ECO:0000259" key="9">
    <source>
        <dbReference type="PROSITE" id="PS50850"/>
    </source>
</evidence>
<evidence type="ECO:0000256" key="5">
    <source>
        <dbReference type="ARBA" id="ARBA00022989"/>
    </source>
</evidence>
<comment type="similarity">
    <text evidence="2">Belongs to the major facilitator superfamily.</text>
</comment>
<evidence type="ECO:0000313" key="10">
    <source>
        <dbReference type="EMBL" id="KAK2147333.1"/>
    </source>
</evidence>
<dbReference type="EMBL" id="JAODUP010000558">
    <property type="protein sequence ID" value="KAK2147333.1"/>
    <property type="molecule type" value="Genomic_DNA"/>
</dbReference>